<gene>
    <name evidence="1" type="ORF">AB0H04_35995</name>
</gene>
<name>A0ABV3AJR0_9ACTN</name>
<dbReference type="InterPro" id="IPR024078">
    <property type="entry name" value="LmbE-like_dom_sf"/>
</dbReference>
<sequence>MDEVQEGLCFAGSAVVTVFVIGAGNEPLPPETFHLAGLAPDEVHPYKLQEQPAAIAPLGLMSYDLTFHDTSLALSTYTCEALRRLCADGRAVAWAGFEGSFHYDHLLTEDIASSVYGYCASGAEPVVARDFATLRSAAWRQRIAETRATLQELLR</sequence>
<dbReference type="RefSeq" id="WP_158712529.1">
    <property type="nucleotide sequence ID" value="NZ_JBEXDP010000010.1"/>
</dbReference>
<protein>
    <submittedName>
        <fullName evidence="1">Uncharacterized protein</fullName>
    </submittedName>
</protein>
<dbReference type="SUPFAM" id="SSF102588">
    <property type="entry name" value="LmbE-like"/>
    <property type="match status" value="1"/>
</dbReference>
<organism evidence="1 2">
    <name type="scientific">Streptomyces flaveolus</name>
    <dbReference type="NCBI Taxonomy" id="67297"/>
    <lineage>
        <taxon>Bacteria</taxon>
        <taxon>Bacillati</taxon>
        <taxon>Actinomycetota</taxon>
        <taxon>Actinomycetes</taxon>
        <taxon>Kitasatosporales</taxon>
        <taxon>Streptomycetaceae</taxon>
        <taxon>Streptomyces</taxon>
    </lineage>
</organism>
<reference evidence="1 2" key="1">
    <citation type="submission" date="2024-06" db="EMBL/GenBank/DDBJ databases">
        <title>The Natural Products Discovery Center: Release of the First 8490 Sequenced Strains for Exploring Actinobacteria Biosynthetic Diversity.</title>
        <authorList>
            <person name="Kalkreuter E."/>
            <person name="Kautsar S.A."/>
            <person name="Yang D."/>
            <person name="Bader C.D."/>
            <person name="Teijaro C.N."/>
            <person name="Fluegel L."/>
            <person name="Davis C.M."/>
            <person name="Simpson J.R."/>
            <person name="Lauterbach L."/>
            <person name="Steele A.D."/>
            <person name="Gui C."/>
            <person name="Meng S."/>
            <person name="Li G."/>
            <person name="Viehrig K."/>
            <person name="Ye F."/>
            <person name="Su P."/>
            <person name="Kiefer A.F."/>
            <person name="Nichols A."/>
            <person name="Cepeda A.J."/>
            <person name="Yan W."/>
            <person name="Fan B."/>
            <person name="Jiang Y."/>
            <person name="Adhikari A."/>
            <person name="Zheng C.-J."/>
            <person name="Schuster L."/>
            <person name="Cowan T.M."/>
            <person name="Smanski M.J."/>
            <person name="Chevrette M.G."/>
            <person name="De Carvalho L.P.S."/>
            <person name="Shen B."/>
        </authorList>
    </citation>
    <scope>NUCLEOTIDE SEQUENCE [LARGE SCALE GENOMIC DNA]</scope>
    <source>
        <strain evidence="1 2">NPDC020594</strain>
    </source>
</reference>
<evidence type="ECO:0000313" key="1">
    <source>
        <dbReference type="EMBL" id="MEU5712189.1"/>
    </source>
</evidence>
<dbReference type="EMBL" id="JBFAEG010000033">
    <property type="protein sequence ID" value="MEU5712189.1"/>
    <property type="molecule type" value="Genomic_DNA"/>
</dbReference>
<keyword evidence="2" id="KW-1185">Reference proteome</keyword>
<proteinExistence type="predicted"/>
<accession>A0ABV3AJR0</accession>
<dbReference type="Proteomes" id="UP001551011">
    <property type="component" value="Unassembled WGS sequence"/>
</dbReference>
<evidence type="ECO:0000313" key="2">
    <source>
        <dbReference type="Proteomes" id="UP001551011"/>
    </source>
</evidence>
<comment type="caution">
    <text evidence="1">The sequence shown here is derived from an EMBL/GenBank/DDBJ whole genome shotgun (WGS) entry which is preliminary data.</text>
</comment>